<dbReference type="Pfam" id="PF02522">
    <property type="entry name" value="Antibiotic_NAT"/>
    <property type="match status" value="1"/>
</dbReference>
<dbReference type="Proteomes" id="UP000221394">
    <property type="component" value="Unassembled WGS sequence"/>
</dbReference>
<dbReference type="PANTHER" id="PTHR11104:SF0">
    <property type="entry name" value="SPBETA PROPHAGE-DERIVED AMINOGLYCOSIDE N(3')-ACETYLTRANSFERASE-LIKE PROTEIN YOKD"/>
    <property type="match status" value="1"/>
</dbReference>
<protein>
    <recommendedName>
        <fullName evidence="4">Aminoglycoside N(3)-acetyltransferase</fullName>
        <ecNumber evidence="4">2.3.1.-</ecNumber>
    </recommendedName>
</protein>
<keyword evidence="3 4" id="KW-0012">Acyltransferase</keyword>
<name>A0A2A9EEW9_9MICO</name>
<keyword evidence="6" id="KW-1185">Reference proteome</keyword>
<evidence type="ECO:0000256" key="3">
    <source>
        <dbReference type="ARBA" id="ARBA00023315"/>
    </source>
</evidence>
<gene>
    <name evidence="5" type="ORF">ATL41_1564</name>
</gene>
<comment type="caution">
    <text evidence="5">The sequence shown here is derived from an EMBL/GenBank/DDBJ whole genome shotgun (WGS) entry which is preliminary data.</text>
</comment>
<dbReference type="EMBL" id="PDJH01000001">
    <property type="protein sequence ID" value="PFG36825.1"/>
    <property type="molecule type" value="Genomic_DNA"/>
</dbReference>
<evidence type="ECO:0000313" key="5">
    <source>
        <dbReference type="EMBL" id="PFG36825.1"/>
    </source>
</evidence>
<sequence length="294" mass="31644">MNARSADIADTLADVEHQSGGVSVRHRHAPVPVTATGLATVLSELGVRGRTVMVHTSLSRLGYVVGGEAAVVQGVVDAVGPEGTVVMPAQSWQLCDPAFLRLPDVPEEWYPAVRDSLPAYDPARTPTRTMGAVAELFRTWPGVLRSAHPHRSVAALGPNAERITATHDLDDAAGERSPMRALHDVGGYVLLLGVGFDKCTALHLAENRITWPTRHHVAQGGPVLRDGERVWETWRELWPEDEDFGECGDAFCEAHPELVETALVGNAHAVLVPVRELVAFATPWLARARGGAVL</sequence>
<keyword evidence="4" id="KW-0046">Antibiotic resistance</keyword>
<dbReference type="GO" id="GO:0046353">
    <property type="term" value="F:aminoglycoside 3-N-acetyltransferase activity"/>
    <property type="evidence" value="ECO:0007669"/>
    <property type="project" value="UniProtKB-EC"/>
</dbReference>
<dbReference type="AlphaFoldDB" id="A0A2A9EEW9"/>
<dbReference type="EC" id="2.3.1.-" evidence="4"/>
<keyword evidence="2 4" id="KW-0808">Transferase</keyword>
<reference evidence="5 6" key="1">
    <citation type="submission" date="2017-10" db="EMBL/GenBank/DDBJ databases">
        <title>Sequencing the genomes of 1000 actinobacteria strains.</title>
        <authorList>
            <person name="Klenk H.-P."/>
        </authorList>
    </citation>
    <scope>NUCLEOTIDE SEQUENCE [LARGE SCALE GENOMIC DNA]</scope>
    <source>
        <strain evidence="5 6">DSM 21574</strain>
    </source>
</reference>
<evidence type="ECO:0000256" key="4">
    <source>
        <dbReference type="RuleBase" id="RU365031"/>
    </source>
</evidence>
<evidence type="ECO:0000313" key="6">
    <source>
        <dbReference type="Proteomes" id="UP000221394"/>
    </source>
</evidence>
<dbReference type="PANTHER" id="PTHR11104">
    <property type="entry name" value="AMINOGLYCOSIDE N3-ACETYLTRANSFERASE"/>
    <property type="match status" value="1"/>
</dbReference>
<dbReference type="InterPro" id="IPR003679">
    <property type="entry name" value="Amioglycoside_AcTrfase"/>
</dbReference>
<dbReference type="GO" id="GO:0046677">
    <property type="term" value="P:response to antibiotic"/>
    <property type="evidence" value="ECO:0007669"/>
    <property type="project" value="UniProtKB-KW"/>
</dbReference>
<dbReference type="InterPro" id="IPR028345">
    <property type="entry name" value="Antibiotic_NAT-like"/>
</dbReference>
<evidence type="ECO:0000256" key="2">
    <source>
        <dbReference type="ARBA" id="ARBA00022679"/>
    </source>
</evidence>
<evidence type="ECO:0000256" key="1">
    <source>
        <dbReference type="ARBA" id="ARBA00006383"/>
    </source>
</evidence>
<proteinExistence type="inferred from homology"/>
<dbReference type="SUPFAM" id="SSF110710">
    <property type="entry name" value="TTHA0583/YokD-like"/>
    <property type="match status" value="1"/>
</dbReference>
<comment type="similarity">
    <text evidence="1 4">Belongs to the antibiotic N-acetyltransferase family.</text>
</comment>
<accession>A0A2A9EEW9</accession>
<comment type="catalytic activity">
    <reaction evidence="4">
        <text>a 2-deoxystreptamine antibiotic + acetyl-CoA = an N(3)-acetyl-2-deoxystreptamine antibiotic + CoA + H(+)</text>
        <dbReference type="Rhea" id="RHEA:12665"/>
        <dbReference type="ChEBI" id="CHEBI:15378"/>
        <dbReference type="ChEBI" id="CHEBI:57287"/>
        <dbReference type="ChEBI" id="CHEBI:57288"/>
        <dbReference type="ChEBI" id="CHEBI:57921"/>
        <dbReference type="ChEBI" id="CHEBI:77452"/>
        <dbReference type="EC" id="2.3.1.81"/>
    </reaction>
</comment>
<organism evidence="5 6">
    <name type="scientific">Flavimobilis soli</name>
    <dbReference type="NCBI Taxonomy" id="442709"/>
    <lineage>
        <taxon>Bacteria</taxon>
        <taxon>Bacillati</taxon>
        <taxon>Actinomycetota</taxon>
        <taxon>Actinomycetes</taxon>
        <taxon>Micrococcales</taxon>
        <taxon>Jonesiaceae</taxon>
        <taxon>Flavimobilis</taxon>
    </lineage>
</organism>